<dbReference type="RefSeq" id="WP_208494722.1">
    <property type="nucleotide sequence ID" value="NZ_JAGFNP010000002.1"/>
</dbReference>
<proteinExistence type="predicted"/>
<evidence type="ECO:0000313" key="2">
    <source>
        <dbReference type="Proteomes" id="UP000681341"/>
    </source>
</evidence>
<reference evidence="1 2" key="1">
    <citation type="submission" date="2021-03" db="EMBL/GenBank/DDBJ databases">
        <title>Glycomyces sp. nov., a novel actinomycete isolated from soil.</title>
        <authorList>
            <person name="Yang X."/>
            <person name="Xu X."/>
        </authorList>
    </citation>
    <scope>NUCLEOTIDE SEQUENCE [LARGE SCALE GENOMIC DNA]</scope>
    <source>
        <strain evidence="1 2">NEAU-S30</strain>
    </source>
</reference>
<name>A0ABS3TZP4_9ACTN</name>
<dbReference type="Proteomes" id="UP000681341">
    <property type="component" value="Unassembled WGS sequence"/>
</dbReference>
<organism evidence="1 2">
    <name type="scientific">Glycomyces niveus</name>
    <dbReference type="NCBI Taxonomy" id="2820287"/>
    <lineage>
        <taxon>Bacteria</taxon>
        <taxon>Bacillati</taxon>
        <taxon>Actinomycetota</taxon>
        <taxon>Actinomycetes</taxon>
        <taxon>Glycomycetales</taxon>
        <taxon>Glycomycetaceae</taxon>
        <taxon>Glycomyces</taxon>
    </lineage>
</organism>
<accession>A0ABS3TZP4</accession>
<gene>
    <name evidence="1" type="ORF">J5V16_04015</name>
</gene>
<keyword evidence="2" id="KW-1185">Reference proteome</keyword>
<sequence>MHLRNRARRHRPARSTCSTWTPSKATTVRNSACREPEKLTLSEFSSASDLQWEAWGGASALATGRIFGNFCASDCAGDAYLVTLVLCEIEGDHYRKFGVFGDFPEFDDGEWAFGGPLYVGAQAVPDGEWSNSCAEPQPEDLTGQ</sequence>
<evidence type="ECO:0000313" key="1">
    <source>
        <dbReference type="EMBL" id="MBO3731975.1"/>
    </source>
</evidence>
<protein>
    <submittedName>
        <fullName evidence="1">Uncharacterized protein</fullName>
    </submittedName>
</protein>
<comment type="caution">
    <text evidence="1">The sequence shown here is derived from an EMBL/GenBank/DDBJ whole genome shotgun (WGS) entry which is preliminary data.</text>
</comment>
<dbReference type="EMBL" id="JAGFNP010000002">
    <property type="protein sequence ID" value="MBO3731975.1"/>
    <property type="molecule type" value="Genomic_DNA"/>
</dbReference>